<keyword evidence="9 10" id="KW-0998">Cell outer membrane</keyword>
<evidence type="ECO:0000313" key="15">
    <source>
        <dbReference type="EMBL" id="QYR52643.1"/>
    </source>
</evidence>
<keyword evidence="15" id="KW-0675">Receptor</keyword>
<evidence type="ECO:0000256" key="12">
    <source>
        <dbReference type="SAM" id="SignalP"/>
    </source>
</evidence>
<keyword evidence="5 12" id="KW-0732">Signal</keyword>
<keyword evidence="3 10" id="KW-1134">Transmembrane beta strand</keyword>
<keyword evidence="4 10" id="KW-0812">Transmembrane</keyword>
<evidence type="ECO:0000256" key="7">
    <source>
        <dbReference type="ARBA" id="ARBA00023077"/>
    </source>
</evidence>
<dbReference type="CDD" id="cd01347">
    <property type="entry name" value="ligand_gated_channel"/>
    <property type="match status" value="1"/>
</dbReference>
<feature type="domain" description="TonB-dependent receptor plug" evidence="14">
    <location>
        <begin position="51"/>
        <end position="152"/>
    </location>
</feature>
<evidence type="ECO:0000256" key="10">
    <source>
        <dbReference type="PROSITE-ProRule" id="PRU01360"/>
    </source>
</evidence>
<dbReference type="EMBL" id="CP080544">
    <property type="protein sequence ID" value="QYR52643.1"/>
    <property type="molecule type" value="Genomic_DNA"/>
</dbReference>
<feature type="chain" id="PRO_5047270980" evidence="12">
    <location>
        <begin position="27"/>
        <end position="620"/>
    </location>
</feature>
<keyword evidence="16" id="KW-1185">Reference proteome</keyword>
<evidence type="ECO:0000259" key="14">
    <source>
        <dbReference type="Pfam" id="PF07715"/>
    </source>
</evidence>
<sequence length="620" mass="67899">MKLSVSRLSVLSLAVAAACASTQVRAQTAETEKFDAVTVTGTRVESESPVASTTLITREEIARLNPVSLQELLRGRAGVNIYNQGGAGKLSGLSMRGMGTSHYVFMIDGVKVGNVTSGLPMIHDIPVSQIERIEIVRGPMSSLYGSEAMSGVIQIFTRRAEDGFSPTVSVGLGTQDSQRLHAGFSGKQGKAWYALNGSYSHTGGFNACHGDPLTFQGCGTIEPDTDGYKNGAIALSGGYAFNDAWRAEANLMSVDAENFYDGWFNHSRVQQQTAGAKVRFSPSEKFALTASVGRNRDRARNFHDTVFMNDVNTQRDQAALQADIALAGTLSIGYDWSRDSVESSTKFTTLSRFSRAVFGQWMGDFGRNHVQLGLRHENNSQYGSINTGNAGWGFDISDALRIRANYGTAFRAPSFNDLYYPGSSNPDLKPERSKSMELGVEGRHGWGHWTLSAYENRLRDLIVFDPTKTSVASPWGQPDNVQIAKIRGVEAEVGTQLAGWDVNGSLTWLDPRNRTPGAQYGNLLNRRSRLTGRVDVDKTFGQFRVGASINGANARYDDPNNRVRLAGYATGDLRLAWLPTSDMTVQFTATNVLDKRYETSAWYNQAGRAWMLDFTWAPKQ</sequence>
<keyword evidence="6" id="KW-0406">Ion transport</keyword>
<dbReference type="RefSeq" id="WP_220379428.1">
    <property type="nucleotide sequence ID" value="NZ_CP080544.1"/>
</dbReference>
<evidence type="ECO:0000256" key="5">
    <source>
        <dbReference type="ARBA" id="ARBA00022729"/>
    </source>
</evidence>
<dbReference type="InterPro" id="IPR000531">
    <property type="entry name" value="Beta-barrel_TonB"/>
</dbReference>
<organism evidence="15 16">
    <name type="scientific">Lysobacter soyae</name>
    <dbReference type="NCBI Taxonomy" id="2764185"/>
    <lineage>
        <taxon>Bacteria</taxon>
        <taxon>Pseudomonadati</taxon>
        <taxon>Pseudomonadota</taxon>
        <taxon>Gammaproteobacteria</taxon>
        <taxon>Lysobacterales</taxon>
        <taxon>Lysobacteraceae</taxon>
        <taxon>Lysobacter</taxon>
    </lineage>
</organism>
<evidence type="ECO:0000256" key="1">
    <source>
        <dbReference type="ARBA" id="ARBA00004571"/>
    </source>
</evidence>
<dbReference type="Pfam" id="PF00593">
    <property type="entry name" value="TonB_dep_Rec_b-barrel"/>
    <property type="match status" value="1"/>
</dbReference>
<dbReference type="Pfam" id="PF07715">
    <property type="entry name" value="Plug"/>
    <property type="match status" value="1"/>
</dbReference>
<dbReference type="Gene3D" id="2.40.170.20">
    <property type="entry name" value="TonB-dependent receptor, beta-barrel domain"/>
    <property type="match status" value="1"/>
</dbReference>
<name>A0ABX8WQ25_9GAMM</name>
<keyword evidence="2 10" id="KW-0813">Transport</keyword>
<evidence type="ECO:0000256" key="2">
    <source>
        <dbReference type="ARBA" id="ARBA00022448"/>
    </source>
</evidence>
<feature type="domain" description="TonB-dependent receptor-like beta-barrel" evidence="13">
    <location>
        <begin position="224"/>
        <end position="592"/>
    </location>
</feature>
<dbReference type="SUPFAM" id="SSF56935">
    <property type="entry name" value="Porins"/>
    <property type="match status" value="1"/>
</dbReference>
<evidence type="ECO:0000256" key="9">
    <source>
        <dbReference type="ARBA" id="ARBA00023237"/>
    </source>
</evidence>
<evidence type="ECO:0000256" key="3">
    <source>
        <dbReference type="ARBA" id="ARBA00022452"/>
    </source>
</evidence>
<comment type="subcellular location">
    <subcellularLocation>
        <location evidence="1 10">Cell outer membrane</location>
        <topology evidence="1 10">Multi-pass membrane protein</topology>
    </subcellularLocation>
</comment>
<dbReference type="InterPro" id="IPR037066">
    <property type="entry name" value="Plug_dom_sf"/>
</dbReference>
<dbReference type="PROSITE" id="PS51257">
    <property type="entry name" value="PROKAR_LIPOPROTEIN"/>
    <property type="match status" value="1"/>
</dbReference>
<gene>
    <name evidence="15" type="ORF">H8L67_08630</name>
</gene>
<evidence type="ECO:0000259" key="13">
    <source>
        <dbReference type="Pfam" id="PF00593"/>
    </source>
</evidence>
<proteinExistence type="inferred from homology"/>
<dbReference type="InterPro" id="IPR039426">
    <property type="entry name" value="TonB-dep_rcpt-like"/>
</dbReference>
<dbReference type="PANTHER" id="PTHR30069:SF53">
    <property type="entry name" value="COLICIN I RECEPTOR-RELATED"/>
    <property type="match status" value="1"/>
</dbReference>
<comment type="similarity">
    <text evidence="10 11">Belongs to the TonB-dependent receptor family.</text>
</comment>
<evidence type="ECO:0000313" key="16">
    <source>
        <dbReference type="Proteomes" id="UP000824755"/>
    </source>
</evidence>
<reference evidence="15 16" key="1">
    <citation type="submission" date="2021-08" db="EMBL/GenBank/DDBJ databases">
        <title>Lysobacter sp. strain CJ11 Genome sequencing and assembly.</title>
        <authorList>
            <person name="Kim I."/>
        </authorList>
    </citation>
    <scope>NUCLEOTIDE SEQUENCE [LARGE SCALE GENOMIC DNA]</scope>
    <source>
        <strain evidence="15 16">CJ11</strain>
    </source>
</reference>
<dbReference type="InterPro" id="IPR036942">
    <property type="entry name" value="Beta-barrel_TonB_sf"/>
</dbReference>
<evidence type="ECO:0000256" key="11">
    <source>
        <dbReference type="RuleBase" id="RU003357"/>
    </source>
</evidence>
<evidence type="ECO:0000256" key="6">
    <source>
        <dbReference type="ARBA" id="ARBA00023065"/>
    </source>
</evidence>
<keyword evidence="8 10" id="KW-0472">Membrane</keyword>
<evidence type="ECO:0000256" key="8">
    <source>
        <dbReference type="ARBA" id="ARBA00023136"/>
    </source>
</evidence>
<dbReference type="PANTHER" id="PTHR30069">
    <property type="entry name" value="TONB-DEPENDENT OUTER MEMBRANE RECEPTOR"/>
    <property type="match status" value="1"/>
</dbReference>
<dbReference type="InterPro" id="IPR012910">
    <property type="entry name" value="Plug_dom"/>
</dbReference>
<protein>
    <submittedName>
        <fullName evidence="15">TonB-dependent receptor</fullName>
    </submittedName>
</protein>
<feature type="signal peptide" evidence="12">
    <location>
        <begin position="1"/>
        <end position="26"/>
    </location>
</feature>
<dbReference type="Proteomes" id="UP000824755">
    <property type="component" value="Chromosome"/>
</dbReference>
<dbReference type="PROSITE" id="PS52016">
    <property type="entry name" value="TONB_DEPENDENT_REC_3"/>
    <property type="match status" value="1"/>
</dbReference>
<keyword evidence="7 11" id="KW-0798">TonB box</keyword>
<dbReference type="Gene3D" id="2.170.130.10">
    <property type="entry name" value="TonB-dependent receptor, plug domain"/>
    <property type="match status" value="1"/>
</dbReference>
<accession>A0ABX8WQ25</accession>
<evidence type="ECO:0000256" key="4">
    <source>
        <dbReference type="ARBA" id="ARBA00022692"/>
    </source>
</evidence>